<dbReference type="Pfam" id="PF01725">
    <property type="entry name" value="Ham1p_like"/>
    <property type="match status" value="1"/>
</dbReference>
<evidence type="ECO:0000256" key="4">
    <source>
        <dbReference type="ARBA" id="ARBA00022801"/>
    </source>
</evidence>
<reference evidence="9 10" key="1">
    <citation type="submission" date="2021-02" db="EMBL/GenBank/DDBJ databases">
        <title>Activity-based single-cell genomes from oceanic crustal fluid captures similar information to metagenomic and metatranscriptomic surveys with orders of magnitude less sampling.</title>
        <authorList>
            <person name="D'Angelo T.S."/>
            <person name="Orcutt B.N."/>
        </authorList>
    </citation>
    <scope>NUCLEOTIDE SEQUENCE [LARGE SCALE GENOMIC DNA]</scope>
    <source>
        <strain evidence="9">AH-315-G07</strain>
    </source>
</reference>
<dbReference type="SUPFAM" id="SSF52972">
    <property type="entry name" value="ITPase-like"/>
    <property type="match status" value="1"/>
</dbReference>
<feature type="binding site" evidence="7">
    <location>
        <position position="70"/>
    </location>
    <ligand>
        <name>Mg(2+)</name>
        <dbReference type="ChEBI" id="CHEBI:18420"/>
    </ligand>
</feature>
<evidence type="ECO:0000256" key="5">
    <source>
        <dbReference type="ARBA" id="ARBA00022842"/>
    </source>
</evidence>
<evidence type="ECO:0000256" key="3">
    <source>
        <dbReference type="ARBA" id="ARBA00022741"/>
    </source>
</evidence>
<comment type="caution">
    <text evidence="9">The sequence shown here is derived from an EMBL/GenBank/DDBJ whole genome shotgun (WGS) entry which is preliminary data.</text>
</comment>
<evidence type="ECO:0000256" key="1">
    <source>
        <dbReference type="ARBA" id="ARBA00008023"/>
    </source>
</evidence>
<evidence type="ECO:0000256" key="6">
    <source>
        <dbReference type="ARBA" id="ARBA00023080"/>
    </source>
</evidence>
<comment type="catalytic activity">
    <reaction evidence="7">
        <text>ITP + H2O = IMP + diphosphate + H(+)</text>
        <dbReference type="Rhea" id="RHEA:29399"/>
        <dbReference type="ChEBI" id="CHEBI:15377"/>
        <dbReference type="ChEBI" id="CHEBI:15378"/>
        <dbReference type="ChEBI" id="CHEBI:33019"/>
        <dbReference type="ChEBI" id="CHEBI:58053"/>
        <dbReference type="ChEBI" id="CHEBI:61402"/>
        <dbReference type="EC" id="3.6.1.66"/>
    </reaction>
</comment>
<name>A0ABS3ATE9_9BACT</name>
<dbReference type="Gene3D" id="3.90.950.10">
    <property type="match status" value="1"/>
</dbReference>
<keyword evidence="10" id="KW-1185">Reference proteome</keyword>
<feature type="binding site" evidence="7">
    <location>
        <begin position="153"/>
        <end position="156"/>
    </location>
    <ligand>
        <name>substrate</name>
    </ligand>
</feature>
<comment type="cofactor">
    <cofactor evidence="7">
        <name>Mg(2+)</name>
        <dbReference type="ChEBI" id="CHEBI:18420"/>
    </cofactor>
    <text evidence="7">Binds 1 Mg(2+) ion per subunit.</text>
</comment>
<dbReference type="NCBIfam" id="NF011397">
    <property type="entry name" value="PRK14822.1"/>
    <property type="match status" value="1"/>
</dbReference>
<dbReference type="NCBIfam" id="TIGR00042">
    <property type="entry name" value="RdgB/HAM1 family non-canonical purine NTP pyrophosphatase"/>
    <property type="match status" value="1"/>
</dbReference>
<comment type="caution">
    <text evidence="7">Lacks conserved residue(s) required for the propagation of feature annotation.</text>
</comment>
<feature type="binding site" evidence="7">
    <location>
        <begin position="7"/>
        <end position="12"/>
    </location>
    <ligand>
        <name>substrate</name>
    </ligand>
</feature>
<comment type="subunit">
    <text evidence="7">Homodimer.</text>
</comment>
<evidence type="ECO:0000313" key="10">
    <source>
        <dbReference type="Proteomes" id="UP000722121"/>
    </source>
</evidence>
<proteinExistence type="inferred from homology"/>
<dbReference type="Proteomes" id="UP000722121">
    <property type="component" value="Unassembled WGS sequence"/>
</dbReference>
<keyword evidence="3 7" id="KW-0547">Nucleotide-binding</keyword>
<dbReference type="HAMAP" id="MF_01405">
    <property type="entry name" value="Non_canon_purine_NTPase"/>
    <property type="match status" value="1"/>
</dbReference>
<dbReference type="GO" id="GO:0036220">
    <property type="term" value="F:ITP diphosphatase activity"/>
    <property type="evidence" value="ECO:0007669"/>
    <property type="project" value="UniProtKB-EC"/>
</dbReference>
<feature type="binding site" evidence="7">
    <location>
        <position position="71"/>
    </location>
    <ligand>
        <name>substrate</name>
    </ligand>
</feature>
<organism evidence="9 10">
    <name type="scientific">Simkania negevensis</name>
    <dbReference type="NCBI Taxonomy" id="83561"/>
    <lineage>
        <taxon>Bacteria</taxon>
        <taxon>Pseudomonadati</taxon>
        <taxon>Chlamydiota</taxon>
        <taxon>Chlamydiia</taxon>
        <taxon>Parachlamydiales</taxon>
        <taxon>Simkaniaceae</taxon>
        <taxon>Simkania</taxon>
    </lineage>
</organism>
<dbReference type="EMBL" id="JAFITR010000166">
    <property type="protein sequence ID" value="MBN4067494.1"/>
    <property type="molecule type" value="Genomic_DNA"/>
</dbReference>
<keyword evidence="2 7" id="KW-0479">Metal-binding</keyword>
<dbReference type="InterPro" id="IPR020922">
    <property type="entry name" value="dITP/XTP_pyrophosphatase"/>
</dbReference>
<comment type="catalytic activity">
    <reaction evidence="7">
        <text>dITP + H2O = dIMP + diphosphate + H(+)</text>
        <dbReference type="Rhea" id="RHEA:28342"/>
        <dbReference type="ChEBI" id="CHEBI:15377"/>
        <dbReference type="ChEBI" id="CHEBI:15378"/>
        <dbReference type="ChEBI" id="CHEBI:33019"/>
        <dbReference type="ChEBI" id="CHEBI:61194"/>
        <dbReference type="ChEBI" id="CHEBI:61382"/>
        <dbReference type="EC" id="3.6.1.66"/>
    </reaction>
</comment>
<evidence type="ECO:0000313" key="9">
    <source>
        <dbReference type="EMBL" id="MBN4067494.1"/>
    </source>
</evidence>
<feature type="binding site" evidence="7">
    <location>
        <begin position="181"/>
        <end position="182"/>
    </location>
    <ligand>
        <name>substrate</name>
    </ligand>
</feature>
<keyword evidence="4 7" id="KW-0378">Hydrolase</keyword>
<feature type="active site" description="Proton acceptor" evidence="7">
    <location>
        <position position="70"/>
    </location>
</feature>
<dbReference type="EC" id="3.6.1.66" evidence="7"/>
<dbReference type="PANTHER" id="PTHR11067:SF9">
    <property type="entry name" value="INOSINE TRIPHOSPHATE PYROPHOSPHATASE"/>
    <property type="match status" value="1"/>
</dbReference>
<sequence length="206" mass="23319">MDIVLATNNLGKIREFRTIFKEQKEVDLLSLRDFSHYTPPSESGKTFEENALLKAVHAARTLAKWAVADDSGLVVPALNNAPGVYSARYSGEGATESKNRAKLLREMQGLQAEQRYAYFECCLVLANADGYKKTVRGICEGWISDEERGCHGFGYDSLFVKHDYDKTFAELDESIKNRISHRRKAIDKLLIALEHIMREEKLSSQI</sequence>
<evidence type="ECO:0000256" key="8">
    <source>
        <dbReference type="RuleBase" id="RU003781"/>
    </source>
</evidence>
<dbReference type="InterPro" id="IPR002637">
    <property type="entry name" value="RdgB/HAM1"/>
</dbReference>
<accession>A0ABS3ATE9</accession>
<protein>
    <recommendedName>
        <fullName evidence="7">dITP/XTP pyrophosphatase</fullName>
        <ecNumber evidence="7">3.6.1.66</ecNumber>
    </recommendedName>
    <alternativeName>
        <fullName evidence="7">Non-canonical purine NTP pyrophosphatase</fullName>
    </alternativeName>
    <alternativeName>
        <fullName evidence="7">Non-standard purine NTP pyrophosphatase</fullName>
    </alternativeName>
    <alternativeName>
        <fullName evidence="7">Nucleoside-triphosphate diphosphatase</fullName>
    </alternativeName>
    <alternativeName>
        <fullName evidence="7">Nucleoside-triphosphate pyrophosphatase</fullName>
        <shortName evidence="7">NTPase</shortName>
    </alternativeName>
</protein>
<dbReference type="PANTHER" id="PTHR11067">
    <property type="entry name" value="INOSINE TRIPHOSPHATE PYROPHOSPHATASE/HAM1 PROTEIN"/>
    <property type="match status" value="1"/>
</dbReference>
<evidence type="ECO:0000256" key="2">
    <source>
        <dbReference type="ARBA" id="ARBA00022723"/>
    </source>
</evidence>
<dbReference type="InterPro" id="IPR029001">
    <property type="entry name" value="ITPase-like_fam"/>
</dbReference>
<comment type="similarity">
    <text evidence="1 7 8">Belongs to the HAM1 NTPase family.</text>
</comment>
<comment type="catalytic activity">
    <reaction evidence="7">
        <text>XTP + H2O = XMP + diphosphate + H(+)</text>
        <dbReference type="Rhea" id="RHEA:28610"/>
        <dbReference type="ChEBI" id="CHEBI:15377"/>
        <dbReference type="ChEBI" id="CHEBI:15378"/>
        <dbReference type="ChEBI" id="CHEBI:33019"/>
        <dbReference type="ChEBI" id="CHEBI:57464"/>
        <dbReference type="ChEBI" id="CHEBI:61314"/>
        <dbReference type="EC" id="3.6.1.66"/>
    </reaction>
</comment>
<feature type="binding site" evidence="7">
    <location>
        <position position="176"/>
    </location>
    <ligand>
        <name>substrate</name>
    </ligand>
</feature>
<dbReference type="CDD" id="cd00515">
    <property type="entry name" value="HAM1"/>
    <property type="match status" value="1"/>
</dbReference>
<keyword evidence="5 7" id="KW-0460">Magnesium</keyword>
<gene>
    <name evidence="9" type="ORF">JYU14_05360</name>
</gene>
<evidence type="ECO:0000256" key="7">
    <source>
        <dbReference type="HAMAP-Rule" id="MF_01405"/>
    </source>
</evidence>
<keyword evidence="6 7" id="KW-0546">Nucleotide metabolism</keyword>
<comment type="function">
    <text evidence="7">Pyrophosphatase that catalyzes the hydrolysis of nucleoside triphosphates to their monophosphate derivatives, with a high preference for the non-canonical purine nucleotides XTP (xanthosine triphosphate), dITP (deoxyinosine triphosphate) and ITP. Seems to function as a house-cleaning enzyme that removes non-canonical purine nucleotides from the nucleotide pool, thus preventing their incorporation into DNA/RNA and avoiding chromosomal lesions.</text>
</comment>